<dbReference type="eggNOG" id="COG0762">
    <property type="taxonomic scope" value="Bacteria"/>
</dbReference>
<keyword evidence="1" id="KW-1133">Transmembrane helix</keyword>
<keyword evidence="1" id="KW-0472">Membrane</keyword>
<dbReference type="EMBL" id="CP003697">
    <property type="protein sequence ID" value="AGF72887.1"/>
    <property type="molecule type" value="Genomic_DNA"/>
</dbReference>
<feature type="transmembrane region" description="Helical" evidence="1">
    <location>
        <begin position="20"/>
        <end position="39"/>
    </location>
</feature>
<dbReference type="HOGENOM" id="CLU_136788_5_0_11"/>
<keyword evidence="3" id="KW-1185">Reference proteome</keyword>
<dbReference type="InterPro" id="IPR003425">
    <property type="entry name" value="CCB3/YggT"/>
</dbReference>
<evidence type="ECO:0008006" key="4">
    <source>
        <dbReference type="Google" id="ProtNLM"/>
    </source>
</evidence>
<dbReference type="PATRIC" id="fig|1121362.3.peg.1905"/>
<dbReference type="STRING" id="1121362.A605_09425"/>
<keyword evidence="1" id="KW-0812">Transmembrane</keyword>
<dbReference type="AlphaFoldDB" id="M1NTT4"/>
<dbReference type="Pfam" id="PF02325">
    <property type="entry name" value="CCB3_YggT"/>
    <property type="match status" value="1"/>
</dbReference>
<dbReference type="KEGG" id="chn:A605_09425"/>
<accession>M1NTT4</accession>
<evidence type="ECO:0000313" key="2">
    <source>
        <dbReference type="EMBL" id="AGF72887.1"/>
    </source>
</evidence>
<dbReference type="GO" id="GO:0016020">
    <property type="term" value="C:membrane"/>
    <property type="evidence" value="ECO:0007669"/>
    <property type="project" value="InterPro"/>
</dbReference>
<sequence>MFVDPGPVPIGSVSVTLLGTILYIVLRLFALILIARIVIEMIQSFSRNFQPPRWFIMVAEPLFVITDPPVKALRRVIPPLRLGNVALDLSVIVLFIVLSILTSVVFNTMVV</sequence>
<evidence type="ECO:0000256" key="1">
    <source>
        <dbReference type="SAM" id="Phobius"/>
    </source>
</evidence>
<gene>
    <name evidence="2" type="ORF">A605_09425</name>
</gene>
<feature type="transmembrane region" description="Helical" evidence="1">
    <location>
        <begin position="85"/>
        <end position="106"/>
    </location>
</feature>
<name>M1NTT4_9CORY</name>
<proteinExistence type="predicted"/>
<reference evidence="2 3" key="1">
    <citation type="journal article" date="2012" name="Stand. Genomic Sci.">
        <title>Genome sequence of the halotolerant bacterium Corynebacterium halotolerans type strain YIM 70093(T) (= DSM 44683(T)).</title>
        <authorList>
            <person name="Ruckert C."/>
            <person name="Albersmeier A."/>
            <person name="Al-Dilaimi A."/>
            <person name="Niehaus K."/>
            <person name="Szczepanowski R."/>
            <person name="Kalinowski J."/>
        </authorList>
    </citation>
    <scope>NUCLEOTIDE SEQUENCE [LARGE SCALE GENOMIC DNA]</scope>
    <source>
        <strain evidence="2">YIM 70093</strain>
    </source>
</reference>
<protein>
    <recommendedName>
        <fullName evidence="4">YggT family protein</fullName>
    </recommendedName>
</protein>
<organism evidence="2 3">
    <name type="scientific">Corynebacterium halotolerans YIM 70093 = DSM 44683</name>
    <dbReference type="NCBI Taxonomy" id="1121362"/>
    <lineage>
        <taxon>Bacteria</taxon>
        <taxon>Bacillati</taxon>
        <taxon>Actinomycetota</taxon>
        <taxon>Actinomycetes</taxon>
        <taxon>Mycobacteriales</taxon>
        <taxon>Corynebacteriaceae</taxon>
        <taxon>Corynebacterium</taxon>
    </lineage>
</organism>
<dbReference type="Proteomes" id="UP000011723">
    <property type="component" value="Chromosome"/>
</dbReference>
<evidence type="ECO:0000313" key="3">
    <source>
        <dbReference type="Proteomes" id="UP000011723"/>
    </source>
</evidence>